<organism evidence="1 2">
    <name type="scientific">Sorangium cellulosum</name>
    <name type="common">Polyangium cellulosum</name>
    <dbReference type="NCBI Taxonomy" id="56"/>
    <lineage>
        <taxon>Bacteria</taxon>
        <taxon>Pseudomonadati</taxon>
        <taxon>Myxococcota</taxon>
        <taxon>Polyangia</taxon>
        <taxon>Polyangiales</taxon>
        <taxon>Polyangiaceae</taxon>
        <taxon>Sorangium</taxon>
    </lineage>
</organism>
<protein>
    <recommendedName>
        <fullName evidence="3">Serpin domain-containing protein</fullName>
    </recommendedName>
</protein>
<evidence type="ECO:0008006" key="3">
    <source>
        <dbReference type="Google" id="ProtNLM"/>
    </source>
</evidence>
<dbReference type="EMBL" id="JEMC01003502">
    <property type="protein sequence ID" value="KYF80854.1"/>
    <property type="molecule type" value="Genomic_DNA"/>
</dbReference>
<reference evidence="1 2" key="1">
    <citation type="submission" date="2014-02" db="EMBL/GenBank/DDBJ databases">
        <title>The small core and large imbalanced accessory genome model reveals a collaborative survival strategy of Sorangium cellulosum strains in nature.</title>
        <authorList>
            <person name="Han K."/>
            <person name="Peng R."/>
            <person name="Blom J."/>
            <person name="Li Y.-Z."/>
        </authorList>
    </citation>
    <scope>NUCLEOTIDE SEQUENCE [LARGE SCALE GENOMIC DNA]</scope>
    <source>
        <strain evidence="1 2">So0149</strain>
    </source>
</reference>
<dbReference type="Proteomes" id="UP000075515">
    <property type="component" value="Unassembled WGS sequence"/>
</dbReference>
<evidence type="ECO:0000313" key="1">
    <source>
        <dbReference type="EMBL" id="KYF80854.1"/>
    </source>
</evidence>
<proteinExistence type="predicted"/>
<name>A0A150SID5_SORCE</name>
<sequence>MPITMCATLAEPHAPGTDLVFCVPLALAWRKLQDRFGPLRFDPQPFLADALNRVPLDEVIDPTWCVSGAGFGAEGILERLRSELHGKFPDADPRLLPSSLAPDALLAYGYLSRDLRFPTPFALRDVCFQGQYVRAFGINDGPHPDNPARCAQVIAHDYVSSDEFVIELCAGHTEDRVLIAQIPPCSRLGVTVGAALERLERLRPGDRALRSDEELSIPRLQLEVNRRFDELVHRPLCNQELQGKTFDEVHQLVKFKLDEAGARVTAEAVMHGYGVPTPKRYFIVRKPFLLMLIRRSAPIPYLALWVETTAWMQEQPTPVPPALPTIDPSFWPRPPPR</sequence>
<dbReference type="AlphaFoldDB" id="A0A150SID5"/>
<accession>A0A150SID5</accession>
<evidence type="ECO:0000313" key="2">
    <source>
        <dbReference type="Proteomes" id="UP000075515"/>
    </source>
</evidence>
<gene>
    <name evidence="1" type="ORF">BE18_51860</name>
</gene>
<comment type="caution">
    <text evidence="1">The sequence shown here is derived from an EMBL/GenBank/DDBJ whole genome shotgun (WGS) entry which is preliminary data.</text>
</comment>